<dbReference type="EMBL" id="JBJQOH010000005">
    <property type="protein sequence ID" value="KAL3686477.1"/>
    <property type="molecule type" value="Genomic_DNA"/>
</dbReference>
<keyword evidence="3" id="KW-1185">Reference proteome</keyword>
<evidence type="ECO:0000256" key="1">
    <source>
        <dbReference type="SAM" id="MobiDB-lite"/>
    </source>
</evidence>
<sequence>MADAPSPSQAIQPPPTPRVRRQRDQSDEPLGPDEVISVHNVHPLVTHYMIYMVFPEEVLINGVRRDFKEEARRARIWMMIDCTSDAMVDVVAEGYPVYMQADYENKGLPVRGSTPRRMRARLTVNTIPSRTPSGDGGGNASVSHVVIVPFDEGPSSQPSSSSQSSWLGPPDRDAILNWIDSGLFLLVDFHLHMYKAPRLRLAETDVHEARLRSQLAEARDVEKAAKHALQLSSTAVGELTIRVSMLRHRPLLCRNRLPRRMPGFESWS</sequence>
<proteinExistence type="predicted"/>
<dbReference type="AlphaFoldDB" id="A0ABD3H4P0"/>
<protein>
    <submittedName>
        <fullName evidence="2">Uncharacterized protein</fullName>
    </submittedName>
</protein>
<dbReference type="Proteomes" id="UP001633002">
    <property type="component" value="Unassembled WGS sequence"/>
</dbReference>
<name>A0ABD3H4P0_9MARC</name>
<reference evidence="2 3" key="1">
    <citation type="submission" date="2024-09" db="EMBL/GenBank/DDBJ databases">
        <title>Chromosome-scale assembly of Riccia sorocarpa.</title>
        <authorList>
            <person name="Paukszto L."/>
        </authorList>
    </citation>
    <scope>NUCLEOTIDE SEQUENCE [LARGE SCALE GENOMIC DNA]</scope>
    <source>
        <strain evidence="2">LP-2024</strain>
        <tissue evidence="2">Aerial parts of the thallus</tissue>
    </source>
</reference>
<evidence type="ECO:0000313" key="3">
    <source>
        <dbReference type="Proteomes" id="UP001633002"/>
    </source>
</evidence>
<comment type="caution">
    <text evidence="2">The sequence shown here is derived from an EMBL/GenBank/DDBJ whole genome shotgun (WGS) entry which is preliminary data.</text>
</comment>
<feature type="region of interest" description="Disordered" evidence="1">
    <location>
        <begin position="1"/>
        <end position="34"/>
    </location>
</feature>
<feature type="compositionally biased region" description="Low complexity" evidence="1">
    <location>
        <begin position="1"/>
        <end position="11"/>
    </location>
</feature>
<gene>
    <name evidence="2" type="ORF">R1sor_009051</name>
</gene>
<evidence type="ECO:0000313" key="2">
    <source>
        <dbReference type="EMBL" id="KAL3686477.1"/>
    </source>
</evidence>
<organism evidence="2 3">
    <name type="scientific">Riccia sorocarpa</name>
    <dbReference type="NCBI Taxonomy" id="122646"/>
    <lineage>
        <taxon>Eukaryota</taxon>
        <taxon>Viridiplantae</taxon>
        <taxon>Streptophyta</taxon>
        <taxon>Embryophyta</taxon>
        <taxon>Marchantiophyta</taxon>
        <taxon>Marchantiopsida</taxon>
        <taxon>Marchantiidae</taxon>
        <taxon>Marchantiales</taxon>
        <taxon>Ricciaceae</taxon>
        <taxon>Riccia</taxon>
    </lineage>
</organism>
<accession>A0ABD3H4P0</accession>